<gene>
    <name evidence="1" type="ORF">DAT39_000045</name>
</gene>
<accession>A0A8J4XJW6</accession>
<proteinExistence type="predicted"/>
<name>A0A8J4XJW6_CLAMG</name>
<dbReference type="EMBL" id="QNUK01000001">
    <property type="protein sequence ID" value="KAF5910124.1"/>
    <property type="molecule type" value="Genomic_DNA"/>
</dbReference>
<dbReference type="Proteomes" id="UP000727407">
    <property type="component" value="Unassembled WGS sequence"/>
</dbReference>
<reference evidence="1" key="1">
    <citation type="submission" date="2020-07" db="EMBL/GenBank/DDBJ databases">
        <title>Clarias magur genome sequencing, assembly and annotation.</title>
        <authorList>
            <person name="Kushwaha B."/>
            <person name="Kumar R."/>
            <person name="Das P."/>
            <person name="Joshi C.G."/>
            <person name="Kumar D."/>
            <person name="Nagpure N.S."/>
            <person name="Pandey M."/>
            <person name="Agarwal S."/>
            <person name="Srivastava S."/>
            <person name="Singh M."/>
            <person name="Sahoo L."/>
            <person name="Jayasankar P."/>
            <person name="Meher P.K."/>
            <person name="Koringa P.G."/>
            <person name="Iquebal M.A."/>
            <person name="Das S.P."/>
            <person name="Bit A."/>
            <person name="Patnaik S."/>
            <person name="Patel N."/>
            <person name="Shah T.M."/>
            <person name="Hinsu A."/>
            <person name="Jena J.K."/>
        </authorList>
    </citation>
    <scope>NUCLEOTIDE SEQUENCE</scope>
    <source>
        <strain evidence="1">CIFAMagur01</strain>
        <tissue evidence="1">Testis</tissue>
    </source>
</reference>
<sequence length="63" mass="6552">MLKAHTPRTGCSFTSEGSALTEVIPSTDETFSTRIVNGSITDINLQSPVGKSLSDGAKKAGLK</sequence>
<protein>
    <submittedName>
        <fullName evidence="1">Uncharacterized protein</fullName>
    </submittedName>
</protein>
<keyword evidence="2" id="KW-1185">Reference proteome</keyword>
<organism evidence="1 2">
    <name type="scientific">Clarias magur</name>
    <name type="common">Asian catfish</name>
    <name type="synonym">Macropteronotus magur</name>
    <dbReference type="NCBI Taxonomy" id="1594786"/>
    <lineage>
        <taxon>Eukaryota</taxon>
        <taxon>Metazoa</taxon>
        <taxon>Chordata</taxon>
        <taxon>Craniata</taxon>
        <taxon>Vertebrata</taxon>
        <taxon>Euteleostomi</taxon>
        <taxon>Actinopterygii</taxon>
        <taxon>Neopterygii</taxon>
        <taxon>Teleostei</taxon>
        <taxon>Ostariophysi</taxon>
        <taxon>Siluriformes</taxon>
        <taxon>Clariidae</taxon>
        <taxon>Clarias</taxon>
    </lineage>
</organism>
<comment type="caution">
    <text evidence="1">The sequence shown here is derived from an EMBL/GenBank/DDBJ whole genome shotgun (WGS) entry which is preliminary data.</text>
</comment>
<evidence type="ECO:0000313" key="2">
    <source>
        <dbReference type="Proteomes" id="UP000727407"/>
    </source>
</evidence>
<dbReference type="AlphaFoldDB" id="A0A8J4XJW6"/>
<evidence type="ECO:0000313" key="1">
    <source>
        <dbReference type="EMBL" id="KAF5910124.1"/>
    </source>
</evidence>